<reference evidence="7 8" key="1">
    <citation type="submission" date="2024-04" db="EMBL/GenBank/DDBJ databases">
        <title>Novel genus in family Flammeovirgaceae.</title>
        <authorList>
            <person name="Nguyen T.H."/>
            <person name="Vuong T.Q."/>
            <person name="Le H."/>
            <person name="Kim S.-G."/>
        </authorList>
    </citation>
    <scope>NUCLEOTIDE SEQUENCE [LARGE SCALE GENOMIC DNA]</scope>
    <source>
        <strain evidence="7 8">JCM 23209</strain>
    </source>
</reference>
<feature type="domain" description="Heparin-sulfate lyase N-terminal" evidence="6">
    <location>
        <begin position="94"/>
        <end position="322"/>
    </location>
</feature>
<comment type="caution">
    <text evidence="7">The sequence shown here is derived from an EMBL/GenBank/DDBJ whole genome shotgun (WGS) entry which is preliminary data.</text>
</comment>
<evidence type="ECO:0000259" key="6">
    <source>
        <dbReference type="Pfam" id="PF16889"/>
    </source>
</evidence>
<dbReference type="Proteomes" id="UP001403385">
    <property type="component" value="Unassembled WGS sequence"/>
</dbReference>
<keyword evidence="3" id="KW-0574">Periplasm</keyword>
<dbReference type="Pfam" id="PF07940">
    <property type="entry name" value="Hepar_II_III_C"/>
    <property type="match status" value="1"/>
</dbReference>
<proteinExistence type="predicted"/>
<dbReference type="GO" id="GO:0042597">
    <property type="term" value="C:periplasmic space"/>
    <property type="evidence" value="ECO:0007669"/>
    <property type="project" value="UniProtKB-SubCell"/>
</dbReference>
<dbReference type="GO" id="GO:0016829">
    <property type="term" value="F:lyase activity"/>
    <property type="evidence" value="ECO:0007669"/>
    <property type="project" value="UniProtKB-KW"/>
</dbReference>
<feature type="domain" description="Heparinase II/III-like C-terminal" evidence="5">
    <location>
        <begin position="388"/>
        <end position="487"/>
    </location>
</feature>
<dbReference type="Gene3D" id="1.50.10.100">
    <property type="entry name" value="Chondroitin AC/alginate lyase"/>
    <property type="match status" value="1"/>
</dbReference>
<keyword evidence="8" id="KW-1185">Reference proteome</keyword>
<comment type="subcellular location">
    <subcellularLocation>
        <location evidence="1">Periplasm</location>
    </subcellularLocation>
</comment>
<keyword evidence="2" id="KW-0732">Signal</keyword>
<gene>
    <name evidence="7" type="ORF">AAG747_16880</name>
</gene>
<dbReference type="PANTHER" id="PTHR39210">
    <property type="entry name" value="HEPARIN-SULFATE LYASE"/>
    <property type="match status" value="1"/>
</dbReference>
<keyword evidence="4" id="KW-0456">Lyase</keyword>
<dbReference type="AlphaFoldDB" id="A0AAW9S9A7"/>
<dbReference type="RefSeq" id="WP_346822380.1">
    <property type="nucleotide sequence ID" value="NZ_JBDKWZ010000009.1"/>
</dbReference>
<dbReference type="InterPro" id="IPR012480">
    <property type="entry name" value="Hepar_II_III_C"/>
</dbReference>
<dbReference type="EMBL" id="JBDKWZ010000009">
    <property type="protein sequence ID" value="MEN7549601.1"/>
    <property type="molecule type" value="Genomic_DNA"/>
</dbReference>
<dbReference type="SUPFAM" id="SSF48230">
    <property type="entry name" value="Chondroitin AC/alginate lyase"/>
    <property type="match status" value="1"/>
</dbReference>
<evidence type="ECO:0000256" key="4">
    <source>
        <dbReference type="ARBA" id="ARBA00023239"/>
    </source>
</evidence>
<evidence type="ECO:0000313" key="8">
    <source>
        <dbReference type="Proteomes" id="UP001403385"/>
    </source>
</evidence>
<dbReference type="InterPro" id="IPR008929">
    <property type="entry name" value="Chondroitin_lyas"/>
</dbReference>
<organism evidence="7 8">
    <name type="scientific">Rapidithrix thailandica</name>
    <dbReference type="NCBI Taxonomy" id="413964"/>
    <lineage>
        <taxon>Bacteria</taxon>
        <taxon>Pseudomonadati</taxon>
        <taxon>Bacteroidota</taxon>
        <taxon>Cytophagia</taxon>
        <taxon>Cytophagales</taxon>
        <taxon>Flammeovirgaceae</taxon>
        <taxon>Rapidithrix</taxon>
    </lineage>
</organism>
<evidence type="ECO:0000259" key="5">
    <source>
        <dbReference type="Pfam" id="PF07940"/>
    </source>
</evidence>
<evidence type="ECO:0000256" key="3">
    <source>
        <dbReference type="ARBA" id="ARBA00022764"/>
    </source>
</evidence>
<evidence type="ECO:0000256" key="2">
    <source>
        <dbReference type="ARBA" id="ARBA00022729"/>
    </source>
</evidence>
<evidence type="ECO:0000313" key="7">
    <source>
        <dbReference type="EMBL" id="MEN7549601.1"/>
    </source>
</evidence>
<protein>
    <submittedName>
        <fullName evidence="7">Heparinase II/III family protein</fullName>
    </submittedName>
</protein>
<sequence length="601" mass="69580">MRFTKTLYSKIHTLQRVIKKKARIQRLAKLQPVANNLSQVWAISSIGEPNVSIDLKKSHVLGCSIDLSNVNWHMDIQSGFSFPKQRFDTIHLDQYFNKGIDVKFPWEVSRFYFAIHLAQAYQSSKEIYYYHIFKTLVLDWIDNNPFLIGVNWVCTMEVAIRASNWIVAMNIFGDVCWEDTSFIHSLSNSLEQHAEYISNFPEVYKKGHSTNHTTADYAGLLFLSIALQEHPKSKKWLQQAVAGLEECIEYQVREDGGHFESSIPYHRLVLELFGYSTLIASHNDVIFSDNYYHKLYSMFQYTAKYIDHNGEAPMVGDNDSGRFLVFRRTREQNHYYLLQLGKQLFGLNFIEDQLNDLQYSHWLPIVKFPPLSIQHQPIPREGFFQNIDSGSYIFRSNKYYVFVSLFPIGMNGQGGHNHIDMGSFVLSMNGKPVIVDPGTYTYTRSLEKRMEYRSPHMHNIMVTPDEFSSSYAEGYWDLQNYPVLKKHHSTSDNLEVSFLNHLNQAKNRFYSFGCDGITIQDFCKSSKITSFLHLADEVVDIEINEGKLIIENTIEITVENATFELTDYDVAIQYDQAKPANKVVLNSINESSIVFEIRILS</sequence>
<evidence type="ECO:0000256" key="1">
    <source>
        <dbReference type="ARBA" id="ARBA00004418"/>
    </source>
</evidence>
<accession>A0AAW9S9A7</accession>
<dbReference type="Pfam" id="PF16889">
    <property type="entry name" value="Hepar_II_III_N"/>
    <property type="match status" value="1"/>
</dbReference>
<name>A0AAW9S9A7_9BACT</name>
<dbReference type="PANTHER" id="PTHR39210:SF1">
    <property type="entry name" value="HEPARIN-SULFATE LYASE"/>
    <property type="match status" value="1"/>
</dbReference>
<dbReference type="Gene3D" id="2.70.98.70">
    <property type="match status" value="1"/>
</dbReference>
<dbReference type="InterPro" id="IPR031680">
    <property type="entry name" value="Hepar_II_III_N"/>
</dbReference>